<reference evidence="1 2" key="1">
    <citation type="journal article" date="2019" name="Sci. Rep.">
        <title>Orb-weaving spider Araneus ventricosus genome elucidates the spidroin gene catalogue.</title>
        <authorList>
            <person name="Kono N."/>
            <person name="Nakamura H."/>
            <person name="Ohtoshi R."/>
            <person name="Moran D.A.P."/>
            <person name="Shinohara A."/>
            <person name="Yoshida Y."/>
            <person name="Fujiwara M."/>
            <person name="Mori M."/>
            <person name="Tomita M."/>
            <person name="Arakawa K."/>
        </authorList>
    </citation>
    <scope>NUCLEOTIDE SEQUENCE [LARGE SCALE GENOMIC DNA]</scope>
</reference>
<evidence type="ECO:0000313" key="2">
    <source>
        <dbReference type="Proteomes" id="UP000499080"/>
    </source>
</evidence>
<sequence length="87" mass="9713">MIHSSLSVLPESETKFEPPKRFFTALPFSIQHSVFIPYLKGWSSAFLPLHWLIVLPGDQRLPFSVPSGQTPTVGKVLGFCHHQAIQG</sequence>
<organism evidence="1 2">
    <name type="scientific">Araneus ventricosus</name>
    <name type="common">Orbweaver spider</name>
    <name type="synonym">Epeira ventricosa</name>
    <dbReference type="NCBI Taxonomy" id="182803"/>
    <lineage>
        <taxon>Eukaryota</taxon>
        <taxon>Metazoa</taxon>
        <taxon>Ecdysozoa</taxon>
        <taxon>Arthropoda</taxon>
        <taxon>Chelicerata</taxon>
        <taxon>Arachnida</taxon>
        <taxon>Araneae</taxon>
        <taxon>Araneomorphae</taxon>
        <taxon>Entelegynae</taxon>
        <taxon>Araneoidea</taxon>
        <taxon>Araneidae</taxon>
        <taxon>Araneus</taxon>
    </lineage>
</organism>
<proteinExistence type="predicted"/>
<dbReference type="Proteomes" id="UP000499080">
    <property type="component" value="Unassembled WGS sequence"/>
</dbReference>
<name>A0A4Y2MAH4_ARAVE</name>
<gene>
    <name evidence="1" type="ORF">AVEN_34815_1</name>
</gene>
<dbReference type="AlphaFoldDB" id="A0A4Y2MAH4"/>
<protein>
    <submittedName>
        <fullName evidence="1">Uncharacterized protein</fullName>
    </submittedName>
</protein>
<dbReference type="EMBL" id="BGPR01007021">
    <property type="protein sequence ID" value="GBN23649.1"/>
    <property type="molecule type" value="Genomic_DNA"/>
</dbReference>
<accession>A0A4Y2MAH4</accession>
<keyword evidence="2" id="KW-1185">Reference proteome</keyword>
<comment type="caution">
    <text evidence="1">The sequence shown here is derived from an EMBL/GenBank/DDBJ whole genome shotgun (WGS) entry which is preliminary data.</text>
</comment>
<evidence type="ECO:0000313" key="1">
    <source>
        <dbReference type="EMBL" id="GBN23649.1"/>
    </source>
</evidence>